<evidence type="ECO:0000313" key="2">
    <source>
        <dbReference type="EMBL" id="CAI8037619.1"/>
    </source>
</evidence>
<gene>
    <name evidence="2" type="ORF">GBAR_LOCUS21039</name>
</gene>
<sequence length="605" mass="67659">MRNLEGQRSGMEPFFSSIVAIILALLLATGGESWTGTRGGCSSPSSMAISRIITSTYNDSGLRIVIRENEIVCNSYAYEKMTVLCLYDRCNETSCLPEPVSVVLDILCLDGVWELTHYERVSNSTMSNSTISTESPNCTDCLDVELFQSRKYPTNPPGLLAYNQTTHCLLLPSCYNEAGSLIGYFSARECCVEMEESRSYRYGDRSFPCIVHGFVKTKYSVVEGETLDIVFERNAKGTTKFPLLTIEGRIISEGDEDDYQPVLVTLLRRDSRITLSLTAYNDMIALEDGDKVILRQTSGINNYVNLVEQRGEFISHTMEVAIVDKNNRVEIDLAQSVYTVSEDETGNQVLTLAIKNGLIVQGPIPLRLTAMSLTSPVVNDAERATPRQDFHVETVDIEITPGAAGMTNISLNDIIIDDNTVENHIQRFSLMVEVSEGRVFFDSDNSTKKSVEVAIESDDTVSVSLLSSNVVFYESDESPFNICVIVISEGTDQNCPVEFQVNYTLSFTKYSYTKNGDGETIFRDVTVDKCNNMSCVDLKAVFSIPNDEEFNFQLFNVSLAETELPQSGMFRVSTNVVKFEIRDDDCKLYKWKNHFFKMKGDIEMA</sequence>
<comment type="caution">
    <text evidence="2">The sequence shown here is derived from an EMBL/GenBank/DDBJ whole genome shotgun (WGS) entry which is preliminary data.</text>
</comment>
<dbReference type="Proteomes" id="UP001174909">
    <property type="component" value="Unassembled WGS sequence"/>
</dbReference>
<accession>A0AA35SXQ4</accession>
<reference evidence="2" key="1">
    <citation type="submission" date="2023-03" db="EMBL/GenBank/DDBJ databases">
        <authorList>
            <person name="Steffen K."/>
            <person name="Cardenas P."/>
        </authorList>
    </citation>
    <scope>NUCLEOTIDE SEQUENCE</scope>
</reference>
<name>A0AA35SXQ4_GEOBA</name>
<keyword evidence="1" id="KW-0732">Signal</keyword>
<feature type="signal peptide" evidence="1">
    <location>
        <begin position="1"/>
        <end position="33"/>
    </location>
</feature>
<proteinExistence type="predicted"/>
<protein>
    <submittedName>
        <fullName evidence="2">Uncharacterized protein</fullName>
    </submittedName>
</protein>
<organism evidence="2 3">
    <name type="scientific">Geodia barretti</name>
    <name type="common">Barrett's horny sponge</name>
    <dbReference type="NCBI Taxonomy" id="519541"/>
    <lineage>
        <taxon>Eukaryota</taxon>
        <taxon>Metazoa</taxon>
        <taxon>Porifera</taxon>
        <taxon>Demospongiae</taxon>
        <taxon>Heteroscleromorpha</taxon>
        <taxon>Tetractinellida</taxon>
        <taxon>Astrophorina</taxon>
        <taxon>Geodiidae</taxon>
        <taxon>Geodia</taxon>
    </lineage>
</organism>
<keyword evidence="3" id="KW-1185">Reference proteome</keyword>
<feature type="chain" id="PRO_5041378199" evidence="1">
    <location>
        <begin position="34"/>
        <end position="605"/>
    </location>
</feature>
<dbReference type="EMBL" id="CASHTH010002953">
    <property type="protein sequence ID" value="CAI8037619.1"/>
    <property type="molecule type" value="Genomic_DNA"/>
</dbReference>
<dbReference type="AlphaFoldDB" id="A0AA35SXQ4"/>
<evidence type="ECO:0000256" key="1">
    <source>
        <dbReference type="SAM" id="SignalP"/>
    </source>
</evidence>
<evidence type="ECO:0000313" key="3">
    <source>
        <dbReference type="Proteomes" id="UP001174909"/>
    </source>
</evidence>